<organism evidence="1 2">
    <name type="scientific">Eumeta variegata</name>
    <name type="common">Bagworm moth</name>
    <name type="synonym">Eumeta japonica</name>
    <dbReference type="NCBI Taxonomy" id="151549"/>
    <lineage>
        <taxon>Eukaryota</taxon>
        <taxon>Metazoa</taxon>
        <taxon>Ecdysozoa</taxon>
        <taxon>Arthropoda</taxon>
        <taxon>Hexapoda</taxon>
        <taxon>Insecta</taxon>
        <taxon>Pterygota</taxon>
        <taxon>Neoptera</taxon>
        <taxon>Endopterygota</taxon>
        <taxon>Lepidoptera</taxon>
        <taxon>Glossata</taxon>
        <taxon>Ditrysia</taxon>
        <taxon>Tineoidea</taxon>
        <taxon>Psychidae</taxon>
        <taxon>Oiketicinae</taxon>
        <taxon>Eumeta</taxon>
    </lineage>
</organism>
<gene>
    <name evidence="1" type="ORF">EVAR_16308_1</name>
</gene>
<dbReference type="Proteomes" id="UP000299102">
    <property type="component" value="Unassembled WGS sequence"/>
</dbReference>
<accession>A0A4C1VFJ3</accession>
<proteinExistence type="predicted"/>
<evidence type="ECO:0000313" key="1">
    <source>
        <dbReference type="EMBL" id="GBP37403.1"/>
    </source>
</evidence>
<comment type="caution">
    <text evidence="1">The sequence shown here is derived from an EMBL/GenBank/DDBJ whole genome shotgun (WGS) entry which is preliminary data.</text>
</comment>
<dbReference type="EMBL" id="BGZK01000333">
    <property type="protein sequence ID" value="GBP37403.1"/>
    <property type="molecule type" value="Genomic_DNA"/>
</dbReference>
<evidence type="ECO:0000313" key="2">
    <source>
        <dbReference type="Proteomes" id="UP000299102"/>
    </source>
</evidence>
<protein>
    <submittedName>
        <fullName evidence="1">Uncharacterized protein</fullName>
    </submittedName>
</protein>
<name>A0A4C1VFJ3_EUMVA</name>
<reference evidence="1 2" key="1">
    <citation type="journal article" date="2019" name="Commun. Biol.">
        <title>The bagworm genome reveals a unique fibroin gene that provides high tensile strength.</title>
        <authorList>
            <person name="Kono N."/>
            <person name="Nakamura H."/>
            <person name="Ohtoshi R."/>
            <person name="Tomita M."/>
            <person name="Numata K."/>
            <person name="Arakawa K."/>
        </authorList>
    </citation>
    <scope>NUCLEOTIDE SEQUENCE [LARGE SCALE GENOMIC DNA]</scope>
</reference>
<keyword evidence="2" id="KW-1185">Reference proteome</keyword>
<dbReference type="AlphaFoldDB" id="A0A4C1VFJ3"/>
<sequence>MSASTHGKFNQKHGSRLLLETEGYELRIRTRISGAERVGRFQERHKVATERSIDTPTSRATLPLLYLSPSNICFVQNFYYEFSLVFISIFKKRLADVDVSR</sequence>